<keyword evidence="2" id="KW-1185">Reference proteome</keyword>
<organism evidence="1">
    <name type="scientific">Solanum lycopersicum</name>
    <name type="common">Tomato</name>
    <name type="synonym">Lycopersicon esculentum</name>
    <dbReference type="NCBI Taxonomy" id="4081"/>
    <lineage>
        <taxon>Eukaryota</taxon>
        <taxon>Viridiplantae</taxon>
        <taxon>Streptophyta</taxon>
        <taxon>Embryophyta</taxon>
        <taxon>Tracheophyta</taxon>
        <taxon>Spermatophyta</taxon>
        <taxon>Magnoliopsida</taxon>
        <taxon>eudicotyledons</taxon>
        <taxon>Gunneridae</taxon>
        <taxon>Pentapetalae</taxon>
        <taxon>asterids</taxon>
        <taxon>lamiids</taxon>
        <taxon>Solanales</taxon>
        <taxon>Solanaceae</taxon>
        <taxon>Solanoideae</taxon>
        <taxon>Solaneae</taxon>
        <taxon>Solanum</taxon>
        <taxon>Solanum subgen. Lycopersicon</taxon>
    </lineage>
</organism>
<dbReference type="InParanoid" id="A0A494G8H1"/>
<sequence length="36" mass="4195">MCAPGESNPGQYRGRADNRVRFLEHLPSRLMFIDLF</sequence>
<accession>A0A494G8H1</accession>
<dbReference type="Proteomes" id="UP000004994">
    <property type="component" value="Unassembled WGS sequence"/>
</dbReference>
<dbReference type="AlphaFoldDB" id="A0A494G8H1"/>
<name>A0A494G8H1_SOLLC</name>
<reference evidence="1" key="1">
    <citation type="journal article" date="2012" name="Nature">
        <title>The tomato genome sequence provides insights into fleshy fruit evolution.</title>
        <authorList>
            <consortium name="Tomato Genome Consortium"/>
        </authorList>
    </citation>
    <scope>NUCLEOTIDE SEQUENCE [LARGE SCALE GENOMIC DNA]</scope>
    <source>
        <strain evidence="1">cv. Heinz 1706</strain>
    </source>
</reference>
<dbReference type="Gramene" id="Solyc00g007550.1.1">
    <property type="protein sequence ID" value="Solyc00g007550.1.1"/>
    <property type="gene ID" value="Solyc00g007550.1"/>
</dbReference>
<evidence type="ECO:0000313" key="2">
    <source>
        <dbReference type="Proteomes" id="UP000004994"/>
    </source>
</evidence>
<protein>
    <submittedName>
        <fullName evidence="1">Uncharacterized protein</fullName>
    </submittedName>
</protein>
<evidence type="ECO:0000313" key="1">
    <source>
        <dbReference type="EnsemblPlants" id="Solyc00g007550.1.1"/>
    </source>
</evidence>
<proteinExistence type="predicted"/>
<reference evidence="1" key="2">
    <citation type="submission" date="2019-04" db="UniProtKB">
        <authorList>
            <consortium name="EnsemblPlants"/>
        </authorList>
    </citation>
    <scope>IDENTIFICATION</scope>
    <source>
        <strain evidence="1">cv. Heinz 1706</strain>
    </source>
</reference>
<dbReference type="EnsemblPlants" id="Solyc00g007550.1.1">
    <property type="protein sequence ID" value="Solyc00g007550.1.1"/>
    <property type="gene ID" value="Solyc00g007550.1"/>
</dbReference>
<dbReference type="PaxDb" id="4081-Solyc00g007550.1.1"/>